<gene>
    <name evidence="1" type="ORF">EC835_101670</name>
</gene>
<dbReference type="EMBL" id="SMAS01000001">
    <property type="protein sequence ID" value="TCT38650.1"/>
    <property type="molecule type" value="Genomic_DNA"/>
</dbReference>
<name>A0A4R3NZL6_9GAMM</name>
<sequence length="76" mass="8832">MSILFHKDHKLDEKNNCYINSKLLSLKKGHKLNGMNYLNIQSKLNQKLLRCFPRGTAYIKVWQNELIAKLSNGVES</sequence>
<proteinExistence type="predicted"/>
<dbReference type="Proteomes" id="UP000295055">
    <property type="component" value="Unassembled WGS sequence"/>
</dbReference>
<reference evidence="1 2" key="1">
    <citation type="submission" date="2019-03" db="EMBL/GenBank/DDBJ databases">
        <title>Genomic analyses of the natural microbiome of Caenorhabditis elegans.</title>
        <authorList>
            <person name="Samuel B."/>
        </authorList>
    </citation>
    <scope>NUCLEOTIDE SEQUENCE [LARGE SCALE GENOMIC DNA]</scope>
    <source>
        <strain evidence="1 2">JUb102</strain>
    </source>
</reference>
<comment type="caution">
    <text evidence="1">The sequence shown here is derived from an EMBL/GenBank/DDBJ whole genome shotgun (WGS) entry which is preliminary data.</text>
</comment>
<evidence type="ECO:0000313" key="1">
    <source>
        <dbReference type="EMBL" id="TCT38650.1"/>
    </source>
</evidence>
<accession>A0A4R3NZL6</accession>
<organism evidence="1 2">
    <name type="scientific">Providencia alcalifaciens</name>
    <dbReference type="NCBI Taxonomy" id="126385"/>
    <lineage>
        <taxon>Bacteria</taxon>
        <taxon>Pseudomonadati</taxon>
        <taxon>Pseudomonadota</taxon>
        <taxon>Gammaproteobacteria</taxon>
        <taxon>Enterobacterales</taxon>
        <taxon>Morganellaceae</taxon>
        <taxon>Providencia</taxon>
    </lineage>
</organism>
<dbReference type="AlphaFoldDB" id="A0A4R3NZL6"/>
<protein>
    <submittedName>
        <fullName evidence="1">Uncharacterized protein</fullName>
    </submittedName>
</protein>
<evidence type="ECO:0000313" key="2">
    <source>
        <dbReference type="Proteomes" id="UP000295055"/>
    </source>
</evidence>